<reference evidence="1 2" key="1">
    <citation type="submission" date="2015-03" db="EMBL/GenBank/DDBJ databases">
        <authorList>
            <person name="Murphy D."/>
        </authorList>
    </citation>
    <scope>NUCLEOTIDE SEQUENCE [LARGE SCALE GENOMIC DNA]</scope>
    <source>
        <strain evidence="1 2">PAP088</strain>
    </source>
</reference>
<accession>A0A0U0ZRQ8</accession>
<protein>
    <submittedName>
        <fullName evidence="1">Uncharacterized protein</fullName>
    </submittedName>
</protein>
<organism evidence="1 2">
    <name type="scientific">Mycobacteroides abscessus</name>
    <dbReference type="NCBI Taxonomy" id="36809"/>
    <lineage>
        <taxon>Bacteria</taxon>
        <taxon>Bacillati</taxon>
        <taxon>Actinomycetota</taxon>
        <taxon>Actinomycetes</taxon>
        <taxon>Mycobacteriales</taxon>
        <taxon>Mycobacteriaceae</taxon>
        <taxon>Mycobacteroides</taxon>
    </lineage>
</organism>
<proteinExistence type="predicted"/>
<name>A0A0U0ZRQ8_9MYCO</name>
<dbReference type="Proteomes" id="UP000045782">
    <property type="component" value="Unassembled WGS sequence"/>
</dbReference>
<sequence length="107" mass="12068">MANPNISMVDRRHKEIGACVEVKRAQEWNKLQAELDRLIEHRGSRNQKWLAAEPMVRRFCNGCPIVNQCRVAADNDPEYAGVAGAKLFLGKHIVLEFTDDSYAARSA</sequence>
<dbReference type="RefSeq" id="WP_131724606.1">
    <property type="nucleotide sequence ID" value="NZ_CSWP01000009.1"/>
</dbReference>
<dbReference type="EMBL" id="CSWP01000009">
    <property type="protein sequence ID" value="CPV66934.1"/>
    <property type="molecule type" value="Genomic_DNA"/>
</dbReference>
<evidence type="ECO:0000313" key="2">
    <source>
        <dbReference type="Proteomes" id="UP000045782"/>
    </source>
</evidence>
<evidence type="ECO:0000313" key="1">
    <source>
        <dbReference type="EMBL" id="CPV66934.1"/>
    </source>
</evidence>
<dbReference type="AlphaFoldDB" id="A0A0U0ZRQ8"/>
<gene>
    <name evidence="1" type="ORF">ERS075579_04114</name>
</gene>